<dbReference type="InterPro" id="IPR000801">
    <property type="entry name" value="Esterase-like"/>
</dbReference>
<dbReference type="SUPFAM" id="SSF53474">
    <property type="entry name" value="alpha/beta-Hydrolases"/>
    <property type="match status" value="1"/>
</dbReference>
<sequence length="289" mass="33211">MRFLLILLLCLPTWLHAQKSQVINSLPVKSNILQNTQHIAIYLPAGYAKSNTQYPVLYLLHGAGGNYRSWLQDGNLQHIADSFLQASKTQCIIVMPDAAMTFYLDNIHGHYSYETYFFNELIPYIEAHYRCKPDRRFRAIAGLSMGGFGSLLYAMHRPAIFSSCYAMSAAVRTDEDIIKMPLADFRRRYTTALDSIADTDNRITPFLHQNSILYLAEHIPDSQKQLVRFFIDCGDDDPLSKGNALLHILMQEKGILHEYRVRNGAHTWDYWKQSLPQALQFITQAFQQL</sequence>
<name>A0A173ME41_9BACT</name>
<dbReference type="Proteomes" id="UP000186917">
    <property type="component" value="Unassembled WGS sequence"/>
</dbReference>
<dbReference type="STRING" id="477680.SAMN05421788_1088"/>
<dbReference type="AlphaFoldDB" id="A0A173ME41"/>
<dbReference type="PANTHER" id="PTHR48098:SF1">
    <property type="entry name" value="DIACYLGLYCEROL ACYLTRANSFERASE_MYCOLYLTRANSFERASE AG85A"/>
    <property type="match status" value="1"/>
</dbReference>
<dbReference type="PANTHER" id="PTHR48098">
    <property type="entry name" value="ENTEROCHELIN ESTERASE-RELATED"/>
    <property type="match status" value="1"/>
</dbReference>
<reference evidence="3" key="1">
    <citation type="submission" date="2017-01" db="EMBL/GenBank/DDBJ databases">
        <authorList>
            <person name="Varghese N."/>
            <person name="Submissions S."/>
        </authorList>
    </citation>
    <scope>NUCLEOTIDE SEQUENCE [LARGE SCALE GENOMIC DNA]</scope>
    <source>
        <strain evidence="3">DSM 21054</strain>
    </source>
</reference>
<feature type="chain" id="PRO_5030022825" evidence="1">
    <location>
        <begin position="18"/>
        <end position="289"/>
    </location>
</feature>
<evidence type="ECO:0000256" key="1">
    <source>
        <dbReference type="SAM" id="SignalP"/>
    </source>
</evidence>
<dbReference type="InterPro" id="IPR029058">
    <property type="entry name" value="AB_hydrolase_fold"/>
</dbReference>
<dbReference type="EMBL" id="FTOR01000008">
    <property type="protein sequence ID" value="SIT28353.1"/>
    <property type="molecule type" value="Genomic_DNA"/>
</dbReference>
<dbReference type="Gene3D" id="3.40.50.1820">
    <property type="entry name" value="alpha/beta hydrolase"/>
    <property type="match status" value="1"/>
</dbReference>
<organism evidence="2 3">
    <name type="scientific">Filimonas lacunae</name>
    <dbReference type="NCBI Taxonomy" id="477680"/>
    <lineage>
        <taxon>Bacteria</taxon>
        <taxon>Pseudomonadati</taxon>
        <taxon>Bacteroidota</taxon>
        <taxon>Chitinophagia</taxon>
        <taxon>Chitinophagales</taxon>
        <taxon>Chitinophagaceae</taxon>
        <taxon>Filimonas</taxon>
    </lineage>
</organism>
<evidence type="ECO:0000313" key="2">
    <source>
        <dbReference type="EMBL" id="SIT28353.1"/>
    </source>
</evidence>
<keyword evidence="1" id="KW-0732">Signal</keyword>
<dbReference type="KEGG" id="fln:FLA_1866"/>
<gene>
    <name evidence="2" type="ORF">SAMN05421788_1088</name>
</gene>
<evidence type="ECO:0000313" key="3">
    <source>
        <dbReference type="Proteomes" id="UP000186917"/>
    </source>
</evidence>
<proteinExistence type="predicted"/>
<dbReference type="GO" id="GO:0016747">
    <property type="term" value="F:acyltransferase activity, transferring groups other than amino-acyl groups"/>
    <property type="evidence" value="ECO:0007669"/>
    <property type="project" value="TreeGrafter"/>
</dbReference>
<keyword evidence="3" id="KW-1185">Reference proteome</keyword>
<dbReference type="Pfam" id="PF00756">
    <property type="entry name" value="Esterase"/>
    <property type="match status" value="1"/>
</dbReference>
<feature type="signal peptide" evidence="1">
    <location>
        <begin position="1"/>
        <end position="17"/>
    </location>
</feature>
<protein>
    <submittedName>
        <fullName evidence="2">S-formylglutathione hydrolase FrmB</fullName>
    </submittedName>
</protein>
<keyword evidence="2" id="KW-0378">Hydrolase</keyword>
<dbReference type="OrthoDB" id="9803578at2"/>
<dbReference type="InterPro" id="IPR050583">
    <property type="entry name" value="Mycobacterial_A85_antigen"/>
</dbReference>
<accession>A0A173ME41</accession>
<dbReference type="RefSeq" id="WP_076381053.1">
    <property type="nucleotide sequence ID" value="NZ_AP017422.1"/>
</dbReference>
<dbReference type="GO" id="GO:0016787">
    <property type="term" value="F:hydrolase activity"/>
    <property type="evidence" value="ECO:0007669"/>
    <property type="project" value="UniProtKB-KW"/>
</dbReference>